<sequence length="712" mass="78604">MSGIGRRVRKLSSDFGKFIGIKPKEENPLFPKGGFHRHPREERVAQLTMAQAIRIKALKEQAAQNSSASADAKVPSSASGKVPFLLRPLEGKLQANAVLAQGQQNIALRELEEAMREASATFDAPPPYRDDGSQRARDVPAHRRTRANSDVSRFAGTAAHHRREAGIQTAGRDATFSQTSFETRFPALENMPSVSPGDGHSTRTASTSNVPGRSRHHPRTSEDTAHGRHYGSVSPVDSRDPPIGHYGRGHPGPPTERQDRATSRQPPTTVYTHTRGHSDNPTHRTAWGAGVASTYEHRRESSRDRTNTGGPVHRSQLSNHKRAPSQERQRTNSQLERDAFLALSGDQVYATVFREIRDGRSSASTQRDGHQEHPRYVNDAHHSRHAQVVEAAAGRPQSQYPQVGYAMLAAPPVPPPQVAQSALGLYNPEPVKPHAAGTSTSTTPPRVSGSRPYAQHGASHTTYAPPTTVQKASEHAYAAQTAARNVPVPAQQRGRRDDGPPTTSFVPVTVQSASAGVRPPATADKGKKPERHAPQPEARPSRVPSPKPFPREPPSPGYYYEDESEGGYEDEAERTAKVQEKCTNWMAENAAYQQEQLRLQRAEEKLRRQRAEEQLRQQREAQLRQQQVEDRRDPKLIQELSNILRDPFAEDTQARARSSDARRAASPSQTHHASTSARQYQLQQASSSRAHGQHYATPDSKGEHKDYRSGRH</sequence>
<proteinExistence type="predicted"/>
<organism evidence="2 3">
    <name type="scientific">Neolentinus lepideus HHB14362 ss-1</name>
    <dbReference type="NCBI Taxonomy" id="1314782"/>
    <lineage>
        <taxon>Eukaryota</taxon>
        <taxon>Fungi</taxon>
        <taxon>Dikarya</taxon>
        <taxon>Basidiomycota</taxon>
        <taxon>Agaricomycotina</taxon>
        <taxon>Agaricomycetes</taxon>
        <taxon>Gloeophyllales</taxon>
        <taxon>Gloeophyllaceae</taxon>
        <taxon>Neolentinus</taxon>
    </lineage>
</organism>
<evidence type="ECO:0000256" key="1">
    <source>
        <dbReference type="SAM" id="MobiDB-lite"/>
    </source>
</evidence>
<feature type="compositionally biased region" description="Basic and acidic residues" evidence="1">
    <location>
        <begin position="524"/>
        <end position="534"/>
    </location>
</feature>
<feature type="compositionally biased region" description="Basic and acidic residues" evidence="1">
    <location>
        <begin position="324"/>
        <end position="333"/>
    </location>
</feature>
<feature type="compositionally biased region" description="Acidic residues" evidence="1">
    <location>
        <begin position="560"/>
        <end position="572"/>
    </location>
</feature>
<evidence type="ECO:0000313" key="3">
    <source>
        <dbReference type="Proteomes" id="UP000076761"/>
    </source>
</evidence>
<dbReference type="OrthoDB" id="10665361at2759"/>
<feature type="compositionally biased region" description="Basic and acidic residues" evidence="1">
    <location>
        <begin position="652"/>
        <end position="663"/>
    </location>
</feature>
<feature type="region of interest" description="Disordered" evidence="1">
    <location>
        <begin position="120"/>
        <end position="333"/>
    </location>
</feature>
<name>A0A165TLI0_9AGAM</name>
<gene>
    <name evidence="2" type="ORF">NEOLEDRAFT_1147110</name>
</gene>
<feature type="compositionally biased region" description="Basic and acidic residues" evidence="1">
    <location>
        <begin position="700"/>
        <end position="712"/>
    </location>
</feature>
<protein>
    <submittedName>
        <fullName evidence="2">Uncharacterized protein</fullName>
    </submittedName>
</protein>
<keyword evidence="3" id="KW-1185">Reference proteome</keyword>
<dbReference type="Proteomes" id="UP000076761">
    <property type="component" value="Unassembled WGS sequence"/>
</dbReference>
<feature type="compositionally biased region" description="Polar residues" evidence="1">
    <location>
        <begin position="458"/>
        <end position="471"/>
    </location>
</feature>
<evidence type="ECO:0000313" key="2">
    <source>
        <dbReference type="EMBL" id="KZT26849.1"/>
    </source>
</evidence>
<feature type="region of interest" description="Disordered" evidence="1">
    <location>
        <begin position="427"/>
        <end position="577"/>
    </location>
</feature>
<accession>A0A165TLI0</accession>
<reference evidence="2 3" key="1">
    <citation type="journal article" date="2016" name="Mol. Biol. Evol.">
        <title>Comparative Genomics of Early-Diverging Mushroom-Forming Fungi Provides Insights into the Origins of Lignocellulose Decay Capabilities.</title>
        <authorList>
            <person name="Nagy L.G."/>
            <person name="Riley R."/>
            <person name="Tritt A."/>
            <person name="Adam C."/>
            <person name="Daum C."/>
            <person name="Floudas D."/>
            <person name="Sun H."/>
            <person name="Yadav J.S."/>
            <person name="Pangilinan J."/>
            <person name="Larsson K.H."/>
            <person name="Matsuura K."/>
            <person name="Barry K."/>
            <person name="Labutti K."/>
            <person name="Kuo R."/>
            <person name="Ohm R.A."/>
            <person name="Bhattacharya S.S."/>
            <person name="Shirouzu T."/>
            <person name="Yoshinaga Y."/>
            <person name="Martin F.M."/>
            <person name="Grigoriev I.V."/>
            <person name="Hibbett D.S."/>
        </authorList>
    </citation>
    <scope>NUCLEOTIDE SEQUENCE [LARGE SCALE GENOMIC DNA]</scope>
    <source>
        <strain evidence="2 3">HHB14362 ss-1</strain>
    </source>
</reference>
<feature type="compositionally biased region" description="Low complexity" evidence="1">
    <location>
        <begin position="61"/>
        <end position="72"/>
    </location>
</feature>
<feature type="compositionally biased region" description="Pro residues" evidence="1">
    <location>
        <begin position="543"/>
        <end position="556"/>
    </location>
</feature>
<dbReference type="InParanoid" id="A0A165TLI0"/>
<feature type="compositionally biased region" description="Basic and acidic residues" evidence="1">
    <location>
        <begin position="295"/>
        <end position="306"/>
    </location>
</feature>
<feature type="compositionally biased region" description="Basic and acidic residues" evidence="1">
    <location>
        <begin position="606"/>
        <end position="636"/>
    </location>
</feature>
<feature type="compositionally biased region" description="Polar residues" evidence="1">
    <location>
        <begin position="202"/>
        <end position="211"/>
    </location>
</feature>
<dbReference type="EMBL" id="KV425565">
    <property type="protein sequence ID" value="KZT26849.1"/>
    <property type="molecule type" value="Genomic_DNA"/>
</dbReference>
<feature type="compositionally biased region" description="Polar residues" evidence="1">
    <location>
        <begin position="263"/>
        <end position="272"/>
    </location>
</feature>
<dbReference type="AlphaFoldDB" id="A0A165TLI0"/>
<feature type="compositionally biased region" description="Polar residues" evidence="1">
    <location>
        <begin position="669"/>
        <end position="690"/>
    </location>
</feature>
<feature type="region of interest" description="Disordered" evidence="1">
    <location>
        <begin position="606"/>
        <end position="712"/>
    </location>
</feature>
<feature type="region of interest" description="Disordered" evidence="1">
    <location>
        <begin position="59"/>
        <end position="78"/>
    </location>
</feature>
<feature type="compositionally biased region" description="Basic and acidic residues" evidence="1">
    <location>
        <begin position="128"/>
        <end position="141"/>
    </location>
</feature>
<feature type="compositionally biased region" description="Polar residues" evidence="1">
    <location>
        <begin position="501"/>
        <end position="514"/>
    </location>
</feature>